<dbReference type="PANTHER" id="PTHR46637">
    <property type="entry name" value="TIS1421-TRANSPOSASE PROTEIN A"/>
    <property type="match status" value="1"/>
</dbReference>
<gene>
    <name evidence="3" type="ORF">J5474_22475</name>
</gene>
<organism evidence="3 4">
    <name type="scientific">Sagittula salina</name>
    <dbReference type="NCBI Taxonomy" id="2820268"/>
    <lineage>
        <taxon>Bacteria</taxon>
        <taxon>Pseudomonadati</taxon>
        <taxon>Pseudomonadota</taxon>
        <taxon>Alphaproteobacteria</taxon>
        <taxon>Rhodobacterales</taxon>
        <taxon>Roseobacteraceae</taxon>
        <taxon>Sagittula</taxon>
    </lineage>
</organism>
<dbReference type="InterPro" id="IPR052909">
    <property type="entry name" value="Transposase_6_like"/>
</dbReference>
<dbReference type="InterPro" id="IPR025161">
    <property type="entry name" value="IS402-like_dom"/>
</dbReference>
<dbReference type="NCBIfam" id="NF033580">
    <property type="entry name" value="transpos_IS5_3"/>
    <property type="match status" value="1"/>
</dbReference>
<dbReference type="Pfam" id="PF13340">
    <property type="entry name" value="DUF4096"/>
    <property type="match status" value="1"/>
</dbReference>
<proteinExistence type="predicted"/>
<evidence type="ECO:0000313" key="3">
    <source>
        <dbReference type="EMBL" id="MBP0485223.1"/>
    </source>
</evidence>
<keyword evidence="4" id="KW-1185">Reference proteome</keyword>
<dbReference type="PANTHER" id="PTHR46637:SF1">
    <property type="entry name" value="BLL5188 PROTEIN"/>
    <property type="match status" value="1"/>
</dbReference>
<dbReference type="GO" id="GO:0003677">
    <property type="term" value="F:DNA binding"/>
    <property type="evidence" value="ECO:0007669"/>
    <property type="project" value="InterPro"/>
</dbReference>
<dbReference type="RefSeq" id="WP_209364240.1">
    <property type="nucleotide sequence ID" value="NZ_JAGISH010000040.1"/>
</dbReference>
<dbReference type="GO" id="GO:0006313">
    <property type="term" value="P:DNA transposition"/>
    <property type="evidence" value="ECO:0007669"/>
    <property type="project" value="InterPro"/>
</dbReference>
<dbReference type="Proteomes" id="UP000675940">
    <property type="component" value="Unassembled WGS sequence"/>
</dbReference>
<feature type="non-terminal residue" evidence="3">
    <location>
        <position position="1"/>
    </location>
</feature>
<sequence length="242" mass="27500">MSGHFWLTDEQMSRLRPFFPKSRGKPRVDDRRVLSGIIYFKKNGLQRKDAPSVYGPSRTLYNRFVRWSRMGVFARIFVELAQPGPDGDVIMIDSTHLKAHRTAASLFKRGTRPRAIGRTKGGLNSKLHMGCDGLGRPLIFFLSPGQMSDARGALALLDALPPARTLPADKGYDADWFREALDDRGIAACIPARRGRKNPAAHDCKLYKQRHRIENLFARLKDWRRIATRYDRCGELFLSAIC</sequence>
<accession>A0A940S2G8</accession>
<reference evidence="3" key="1">
    <citation type="submission" date="2021-03" db="EMBL/GenBank/DDBJ databases">
        <title>Sagittula salina sp. nov. strain M10.9X isolated from the marine waste.</title>
        <authorList>
            <person name="Satari L."/>
            <person name="Molina-Menor E."/>
            <person name="Vidal-Verdu A."/>
            <person name="Pascual J."/>
            <person name="Pereto J."/>
            <person name="Porcar M."/>
        </authorList>
    </citation>
    <scope>NUCLEOTIDE SEQUENCE</scope>
    <source>
        <strain evidence="3">M10.9X</strain>
    </source>
</reference>
<feature type="domain" description="Insertion element IS402-like" evidence="2">
    <location>
        <begin position="7"/>
        <end position="77"/>
    </location>
</feature>
<protein>
    <submittedName>
        <fullName evidence="3">IS5 family transposase</fullName>
    </submittedName>
</protein>
<evidence type="ECO:0000259" key="1">
    <source>
        <dbReference type="Pfam" id="PF01609"/>
    </source>
</evidence>
<feature type="domain" description="Transposase IS4-like" evidence="1">
    <location>
        <begin position="86"/>
        <end position="230"/>
    </location>
</feature>
<evidence type="ECO:0000313" key="4">
    <source>
        <dbReference type="Proteomes" id="UP000675940"/>
    </source>
</evidence>
<evidence type="ECO:0000259" key="2">
    <source>
        <dbReference type="Pfam" id="PF13340"/>
    </source>
</evidence>
<dbReference type="GO" id="GO:0004803">
    <property type="term" value="F:transposase activity"/>
    <property type="evidence" value="ECO:0007669"/>
    <property type="project" value="InterPro"/>
</dbReference>
<dbReference type="EMBL" id="JAGISH010000040">
    <property type="protein sequence ID" value="MBP0485223.1"/>
    <property type="molecule type" value="Genomic_DNA"/>
</dbReference>
<dbReference type="AlphaFoldDB" id="A0A940S2G8"/>
<name>A0A940S2G8_9RHOB</name>
<dbReference type="Pfam" id="PF01609">
    <property type="entry name" value="DDE_Tnp_1"/>
    <property type="match status" value="1"/>
</dbReference>
<dbReference type="InterPro" id="IPR002559">
    <property type="entry name" value="Transposase_11"/>
</dbReference>
<comment type="caution">
    <text evidence="3">The sequence shown here is derived from an EMBL/GenBank/DDBJ whole genome shotgun (WGS) entry which is preliminary data.</text>
</comment>